<reference evidence="6" key="1">
    <citation type="submission" date="2017-05" db="EMBL/GenBank/DDBJ databases">
        <authorList>
            <person name="Song R."/>
            <person name="Chenine A.L."/>
            <person name="Ruprecht R.M."/>
        </authorList>
    </citation>
    <scope>NUCLEOTIDE SEQUENCE [LARGE SCALE GENOMIC DNA]</scope>
</reference>
<dbReference type="InterPro" id="IPR043502">
    <property type="entry name" value="DNA/RNA_pol_sf"/>
</dbReference>
<dbReference type="GO" id="GO:0003723">
    <property type="term" value="F:RNA binding"/>
    <property type="evidence" value="ECO:0007669"/>
    <property type="project" value="UniProtKB-KW"/>
</dbReference>
<dbReference type="GO" id="GO:0005634">
    <property type="term" value="C:nucleus"/>
    <property type="evidence" value="ECO:0007669"/>
    <property type="project" value="UniProtKB-ARBA"/>
</dbReference>
<dbReference type="AlphaFoldDB" id="A0A2H1H9G9"/>
<dbReference type="InterPro" id="IPR036397">
    <property type="entry name" value="RNaseH_sf"/>
</dbReference>
<dbReference type="Gene3D" id="3.10.10.10">
    <property type="entry name" value="HIV Type 1 Reverse Transcriptase, subunit A, domain 1"/>
    <property type="match status" value="1"/>
</dbReference>
<dbReference type="PROSITE" id="PS50994">
    <property type="entry name" value="INTEGRASE"/>
    <property type="match status" value="1"/>
</dbReference>
<evidence type="ECO:0000256" key="3">
    <source>
        <dbReference type="SAM" id="MobiDB-lite"/>
    </source>
</evidence>
<dbReference type="PANTHER" id="PTHR37984:SF5">
    <property type="entry name" value="PROTEIN NYNRIN-LIKE"/>
    <property type="match status" value="1"/>
</dbReference>
<dbReference type="SUPFAM" id="SSF53098">
    <property type="entry name" value="Ribonuclease H-like"/>
    <property type="match status" value="1"/>
</dbReference>
<protein>
    <recommendedName>
        <fullName evidence="4">Integrase catalytic domain-containing protein</fullName>
    </recommendedName>
</protein>
<dbReference type="GO" id="GO:0003824">
    <property type="term" value="F:catalytic activity"/>
    <property type="evidence" value="ECO:0007669"/>
    <property type="project" value="UniProtKB-KW"/>
</dbReference>
<feature type="domain" description="Integrase catalytic" evidence="4">
    <location>
        <begin position="682"/>
        <end position="853"/>
    </location>
</feature>
<keyword evidence="1" id="KW-0694">RNA-binding</keyword>
<keyword evidence="2" id="KW-0511">Multifunctional enzyme</keyword>
<evidence type="ECO:0000313" key="6">
    <source>
        <dbReference type="Proteomes" id="UP000245764"/>
    </source>
</evidence>
<dbReference type="InterPro" id="IPR041577">
    <property type="entry name" value="RT_RNaseH_2"/>
</dbReference>
<feature type="region of interest" description="Disordered" evidence="3">
    <location>
        <begin position="516"/>
        <end position="568"/>
    </location>
</feature>
<dbReference type="InterPro" id="IPR041588">
    <property type="entry name" value="Integrase_H2C2"/>
</dbReference>
<dbReference type="Gene3D" id="3.30.70.270">
    <property type="match status" value="2"/>
</dbReference>
<dbReference type="InterPro" id="IPR050951">
    <property type="entry name" value="Retrovirus_Pol_polyprotein"/>
</dbReference>
<feature type="compositionally biased region" description="Low complexity" evidence="3">
    <location>
        <begin position="535"/>
        <end position="553"/>
    </location>
</feature>
<dbReference type="PANTHER" id="PTHR37984">
    <property type="entry name" value="PROTEIN CBG26694"/>
    <property type="match status" value="1"/>
</dbReference>
<dbReference type="Pfam" id="PF17921">
    <property type="entry name" value="Integrase_H2C2"/>
    <property type="match status" value="1"/>
</dbReference>
<evidence type="ECO:0000313" key="5">
    <source>
        <dbReference type="EMBL" id="SMR62481.1"/>
    </source>
</evidence>
<evidence type="ECO:0000259" key="4">
    <source>
        <dbReference type="PROSITE" id="PS50994"/>
    </source>
</evidence>
<proteinExistence type="predicted"/>
<dbReference type="InterPro" id="IPR043128">
    <property type="entry name" value="Rev_trsase/Diguanyl_cyclase"/>
</dbReference>
<feature type="region of interest" description="Disordered" evidence="3">
    <location>
        <begin position="1017"/>
        <end position="1048"/>
    </location>
</feature>
<dbReference type="GO" id="GO:0015074">
    <property type="term" value="P:DNA integration"/>
    <property type="evidence" value="ECO:0007669"/>
    <property type="project" value="InterPro"/>
</dbReference>
<gene>
    <name evidence="5" type="ORF">ZT1E4_G11795</name>
</gene>
<sequence length="1048" mass="117937">MEMGPPTDLIQHRTRIKPGTPIYRARVKKLLTEKEWHLRNFAIAGLETGVYEYCVVANGELSRWGANAVLVTKPGEAVPRLTFNYHYVHKEPAGSQMTLMQQNHDFLSRLTHQVYSSFDLKNGYWAVEIHPEDRHYLAFTVPALGQLQPTRMAQGARSSAHTMNELGLLAFGAIPPPQPEKSFLHAPTPKDLPDMSFYIDDLSAAHSDWEKHWDFIANHLLPRLEWAMIRLSLRKVKIGMNKIVILGETHKAGGKRSMKPDRVLSVLEFPVPYNATEARGFHGVVQTARDYIKNFSEISEPIRAVMAPKSEWHWGQVEQLSFDLLKELTAAATMNHGYDPDRPTEMYVNASGKGGGCFIRQRQGKPRSEHHHPDGQWVPLLYNSFSFNKAERNYARTISTVFTDHKPITGFMNAATDGIYARWQDSIRPLNIKIVRIEGKKNLAADGLSRAIWNNDLTPDEATKALANELEAHREAGDVKEWIWKDGKGGYEVVLANLRGGEKDDYLASASSNTAATAAKKKSARTTDSQAITASSNNTKTSTNTVKSTKNVTFNEPPRTAPTAEPHRGAMTGCLLANEKTTFTSVANSSAEQCPNPECAENSTARATTESNAITTRAPLIVIWCSTCKKRMHGGICTRGPIIYQKLLRRAWWPSIIKDVHAYVKGCFRCALWNTNVTHTPYTSEPVLHPNEVIEIDLMGPFDPQDHGMRWLLCKTDVFDRFGEIEAMPDKEAETTVAALTRMLDRATDPIAAFYDPGREFTMIKDFLESRGIYTKPAATGSKRMTGTVENMIRTIRRCLERGTKSHIIDTKGHHINTLKDWPEEAARAMKDANHRHISHLGFSPVQIRFGMQPEELPDRVEYPTARRQQLLETLLTWTPFTVPSTDTSAQPHSTIISNLTRGTADAFIPVLYHLANRNAVQDAVRKADRRSKGYRHDTHNARLTSRGEPLTTGDLVLVKNEIIRQKSQQPPWTGLFRIKGTVEDSTTVFIIETLHGRTLQGYRHADHLKRFTPRTDHLAAFDPPPHKLPAPNTLRPSKSKKDKERQA</sequence>
<name>A0A2H1H9G9_ZYMTR</name>
<accession>A0A2H1H9G9</accession>
<dbReference type="Proteomes" id="UP000245764">
    <property type="component" value="Chromosome 18"/>
</dbReference>
<evidence type="ECO:0000256" key="2">
    <source>
        <dbReference type="ARBA" id="ARBA00023268"/>
    </source>
</evidence>
<dbReference type="Gene3D" id="3.30.420.10">
    <property type="entry name" value="Ribonuclease H-like superfamily/Ribonuclease H"/>
    <property type="match status" value="1"/>
</dbReference>
<evidence type="ECO:0000256" key="1">
    <source>
        <dbReference type="ARBA" id="ARBA00022884"/>
    </source>
</evidence>
<organism evidence="5 6">
    <name type="scientific">Zymoseptoria tritici ST99CH_1E4</name>
    <dbReference type="NCBI Taxonomy" id="1276532"/>
    <lineage>
        <taxon>Eukaryota</taxon>
        <taxon>Fungi</taxon>
        <taxon>Dikarya</taxon>
        <taxon>Ascomycota</taxon>
        <taxon>Pezizomycotina</taxon>
        <taxon>Dothideomycetes</taxon>
        <taxon>Dothideomycetidae</taxon>
        <taxon>Mycosphaerellales</taxon>
        <taxon>Mycosphaerellaceae</taxon>
        <taxon>Zymoseptoria</taxon>
    </lineage>
</organism>
<dbReference type="InterPro" id="IPR012337">
    <property type="entry name" value="RNaseH-like_sf"/>
</dbReference>
<dbReference type="InterPro" id="IPR001584">
    <property type="entry name" value="Integrase_cat-core"/>
</dbReference>
<dbReference type="Pfam" id="PF17919">
    <property type="entry name" value="RT_RNaseH_2"/>
    <property type="match status" value="1"/>
</dbReference>
<dbReference type="EMBL" id="LT854269">
    <property type="protein sequence ID" value="SMR62481.1"/>
    <property type="molecule type" value="Genomic_DNA"/>
</dbReference>
<dbReference type="SUPFAM" id="SSF56672">
    <property type="entry name" value="DNA/RNA polymerases"/>
    <property type="match status" value="1"/>
</dbReference>